<comment type="similarity">
    <text evidence="3 4">Belongs to the RlpA family.</text>
</comment>
<dbReference type="NCBIfam" id="TIGR00413">
    <property type="entry name" value="rlpA"/>
    <property type="match status" value="1"/>
</dbReference>
<dbReference type="PANTHER" id="PTHR34183:SF8">
    <property type="entry name" value="ENDOLYTIC PEPTIDOGLYCAN TRANSGLYCOSYLASE RLPA-RELATED"/>
    <property type="match status" value="1"/>
</dbReference>
<feature type="region of interest" description="Disordered" evidence="5">
    <location>
        <begin position="208"/>
        <end position="271"/>
    </location>
</feature>
<reference evidence="7 8" key="1">
    <citation type="submission" date="2017-08" db="EMBL/GenBank/DDBJ databases">
        <title>Draft genome sequence of filamentous cyanobacterium Calothrix elsteri CCALA 953.</title>
        <authorList>
            <person name="Gagunashvili A.N."/>
            <person name="Elster J."/>
            <person name="Andresson O.S."/>
        </authorList>
    </citation>
    <scope>NUCLEOTIDE SEQUENCE [LARGE SCALE GENOMIC DNA]</scope>
    <source>
        <strain evidence="7 8">CCALA 953</strain>
    </source>
</reference>
<dbReference type="EMBL" id="NTFS01000001">
    <property type="protein sequence ID" value="PAX60741.1"/>
    <property type="molecule type" value="Genomic_DNA"/>
</dbReference>
<evidence type="ECO:0000313" key="7">
    <source>
        <dbReference type="EMBL" id="PAX60741.1"/>
    </source>
</evidence>
<dbReference type="GO" id="GO:0000270">
    <property type="term" value="P:peptidoglycan metabolic process"/>
    <property type="evidence" value="ECO:0007669"/>
    <property type="project" value="UniProtKB-UniRule"/>
</dbReference>
<dbReference type="OrthoDB" id="9779128at2"/>
<dbReference type="InterPro" id="IPR036908">
    <property type="entry name" value="RlpA-like_sf"/>
</dbReference>
<keyword evidence="1 3" id="KW-0456">Lyase</keyword>
<comment type="function">
    <text evidence="3">Lytic transglycosylase with a strong preference for naked glycan strands that lack stem peptides.</text>
</comment>
<sequence length="346" mass="38248" precursor="true">MNQKKLCSVVVLLTTFLGISSTASNATVPKATSSQRISFENTVNTENPQDVSKNITLKPVITQVHSHELTGFPATTLYIRNIPFLTFIAEKAANVDNKNPTERANIIASKINQLAFNKVDANQIKVSVKENRYIITIDGEELVEINNYTRLPDTTKNLAQDALQATNRLRRLIGGANPLNQIDGVASIPKKTQEVSIIEPKLSIEKPIKPKIKRKISQQQSKPQEPTTKPQRIPKSLRRKQVTQGNREKTRFSSSGMASYYGSESGSRTATGERFNPYALTAAHRTLPFGTRIRVTNLWNGRSVILRVNDRGPFIRGRIVDVSYGAARQLGMIGSGVASVKIEILG</sequence>
<dbReference type="GO" id="GO:0008932">
    <property type="term" value="F:lytic endotransglycosylase activity"/>
    <property type="evidence" value="ECO:0007669"/>
    <property type="project" value="UniProtKB-UniRule"/>
</dbReference>
<keyword evidence="3" id="KW-0732">Signal</keyword>
<organism evidence="7 8">
    <name type="scientific">Brunnivagina elsteri CCALA 953</name>
    <dbReference type="NCBI Taxonomy" id="987040"/>
    <lineage>
        <taxon>Bacteria</taxon>
        <taxon>Bacillati</taxon>
        <taxon>Cyanobacteriota</taxon>
        <taxon>Cyanophyceae</taxon>
        <taxon>Nostocales</taxon>
        <taxon>Calotrichaceae</taxon>
        <taxon>Brunnivagina</taxon>
    </lineage>
</organism>
<feature type="chain" id="PRO_5013406269" description="Probable endolytic peptidoglycan transglycosylase RlpA" evidence="3">
    <location>
        <begin position="27"/>
        <end position="346"/>
    </location>
</feature>
<evidence type="ECO:0000256" key="3">
    <source>
        <dbReference type="HAMAP-Rule" id="MF_02071"/>
    </source>
</evidence>
<comment type="caution">
    <text evidence="7">The sequence shown here is derived from an EMBL/GenBank/DDBJ whole genome shotgun (WGS) entry which is preliminary data.</text>
</comment>
<dbReference type="InterPro" id="IPR012997">
    <property type="entry name" value="RplA"/>
</dbReference>
<dbReference type="RefSeq" id="WP_095719720.1">
    <property type="nucleotide sequence ID" value="NZ_NTFS01000001.1"/>
</dbReference>
<dbReference type="PANTHER" id="PTHR34183">
    <property type="entry name" value="ENDOLYTIC PEPTIDOGLYCAN TRANSGLYCOSYLASE RLPA"/>
    <property type="match status" value="1"/>
</dbReference>
<evidence type="ECO:0000256" key="2">
    <source>
        <dbReference type="ARBA" id="ARBA00023316"/>
    </source>
</evidence>
<dbReference type="Gene3D" id="2.40.40.10">
    <property type="entry name" value="RlpA-like domain"/>
    <property type="match status" value="1"/>
</dbReference>
<dbReference type="GO" id="GO:0071555">
    <property type="term" value="P:cell wall organization"/>
    <property type="evidence" value="ECO:0007669"/>
    <property type="project" value="UniProtKB-KW"/>
</dbReference>
<dbReference type="EC" id="4.2.2.-" evidence="3"/>
<evidence type="ECO:0000256" key="1">
    <source>
        <dbReference type="ARBA" id="ARBA00023239"/>
    </source>
</evidence>
<feature type="compositionally biased region" description="Polar residues" evidence="5">
    <location>
        <begin position="252"/>
        <end position="270"/>
    </location>
</feature>
<evidence type="ECO:0000256" key="4">
    <source>
        <dbReference type="RuleBase" id="RU003495"/>
    </source>
</evidence>
<gene>
    <name evidence="3" type="primary">rlpA</name>
    <name evidence="7" type="ORF">CK510_00045</name>
</gene>
<accession>A0A2A2TQE8</accession>
<protein>
    <recommendedName>
        <fullName evidence="3">Probable endolytic peptidoglycan transglycosylase RlpA</fullName>
        <ecNumber evidence="3">4.2.2.-</ecNumber>
    </recommendedName>
</protein>
<dbReference type="AlphaFoldDB" id="A0A2A2TQE8"/>
<dbReference type="InterPro" id="IPR034718">
    <property type="entry name" value="RlpA"/>
</dbReference>
<evidence type="ECO:0000313" key="8">
    <source>
        <dbReference type="Proteomes" id="UP000218238"/>
    </source>
</evidence>
<dbReference type="SUPFAM" id="SSF50685">
    <property type="entry name" value="Barwin-like endoglucanases"/>
    <property type="match status" value="1"/>
</dbReference>
<proteinExistence type="inferred from homology"/>
<evidence type="ECO:0000256" key="5">
    <source>
        <dbReference type="SAM" id="MobiDB-lite"/>
    </source>
</evidence>
<dbReference type="Proteomes" id="UP000218238">
    <property type="component" value="Unassembled WGS sequence"/>
</dbReference>
<dbReference type="Pfam" id="PF03330">
    <property type="entry name" value="DPBB_1"/>
    <property type="match status" value="1"/>
</dbReference>
<keyword evidence="8" id="KW-1185">Reference proteome</keyword>
<dbReference type="HAMAP" id="MF_02071">
    <property type="entry name" value="RlpA"/>
    <property type="match status" value="1"/>
</dbReference>
<keyword evidence="2 3" id="KW-0961">Cell wall biogenesis/degradation</keyword>
<name>A0A2A2TQE8_9CYAN</name>
<feature type="signal peptide" evidence="3">
    <location>
        <begin position="1"/>
        <end position="26"/>
    </location>
</feature>
<dbReference type="InterPro" id="IPR009009">
    <property type="entry name" value="RlpA-like_DPBB"/>
</dbReference>
<evidence type="ECO:0000259" key="6">
    <source>
        <dbReference type="Pfam" id="PF03330"/>
    </source>
</evidence>
<feature type="domain" description="RlpA-like protein double-psi beta-barrel" evidence="6">
    <location>
        <begin position="254"/>
        <end position="342"/>
    </location>
</feature>
<dbReference type="CDD" id="cd22268">
    <property type="entry name" value="DPBB_RlpA-like"/>
    <property type="match status" value="1"/>
</dbReference>